<reference evidence="3" key="1">
    <citation type="submission" date="2012-06" db="EMBL/GenBank/DDBJ databases">
        <title>The complete genome of Flexibacter litoralis DSM 6794.</title>
        <authorList>
            <person name="Lucas S."/>
            <person name="Copeland A."/>
            <person name="Lapidus A."/>
            <person name="Glavina del Rio T."/>
            <person name="Dalin E."/>
            <person name="Tice H."/>
            <person name="Bruce D."/>
            <person name="Goodwin L."/>
            <person name="Pitluck S."/>
            <person name="Peters L."/>
            <person name="Ovchinnikova G."/>
            <person name="Lu M."/>
            <person name="Kyrpides N."/>
            <person name="Mavromatis K."/>
            <person name="Ivanova N."/>
            <person name="Brettin T."/>
            <person name="Detter J.C."/>
            <person name="Han C."/>
            <person name="Larimer F."/>
            <person name="Land M."/>
            <person name="Hauser L."/>
            <person name="Markowitz V."/>
            <person name="Cheng J.-F."/>
            <person name="Hugenholtz P."/>
            <person name="Woyke T."/>
            <person name="Wu D."/>
            <person name="Spring S."/>
            <person name="Lang E."/>
            <person name="Kopitz M."/>
            <person name="Brambilla E."/>
            <person name="Klenk H.-P."/>
            <person name="Eisen J.A."/>
        </authorList>
    </citation>
    <scope>NUCLEOTIDE SEQUENCE [LARGE SCALE GENOMIC DNA]</scope>
    <source>
        <strain evidence="3">ATCC 23117 / DSM 6794 / NBRC 15988 / NCIMB 1366 / Sio-4</strain>
    </source>
</reference>
<dbReference type="Proteomes" id="UP000006054">
    <property type="component" value="Chromosome"/>
</dbReference>
<gene>
    <name evidence="2" type="ordered locus">Fleli_0768</name>
</gene>
<dbReference type="KEGG" id="fli:Fleli_0768"/>
<proteinExistence type="predicted"/>
<evidence type="ECO:0000259" key="1">
    <source>
        <dbReference type="Pfam" id="PF01521"/>
    </source>
</evidence>
<evidence type="ECO:0000313" key="2">
    <source>
        <dbReference type="EMBL" id="AFM03228.1"/>
    </source>
</evidence>
<dbReference type="Pfam" id="PF01521">
    <property type="entry name" value="Fe-S_biosyn"/>
    <property type="match status" value="1"/>
</dbReference>
<dbReference type="OrthoDB" id="9801228at2"/>
<feature type="domain" description="Core" evidence="1">
    <location>
        <begin position="4"/>
        <end position="100"/>
    </location>
</feature>
<name>I4AGZ3_BERLS</name>
<dbReference type="SUPFAM" id="SSF89360">
    <property type="entry name" value="HesB-like domain"/>
    <property type="match status" value="1"/>
</dbReference>
<keyword evidence="3" id="KW-1185">Reference proteome</keyword>
<evidence type="ECO:0000313" key="3">
    <source>
        <dbReference type="Proteomes" id="UP000006054"/>
    </source>
</evidence>
<dbReference type="InterPro" id="IPR035903">
    <property type="entry name" value="HesB-like_dom_sf"/>
</dbReference>
<organism evidence="2 3">
    <name type="scientific">Bernardetia litoralis (strain ATCC 23117 / DSM 6794 / NBRC 15988 / NCIMB 1366 / Fx l1 / Sio-4)</name>
    <name type="common">Flexibacter litoralis</name>
    <dbReference type="NCBI Taxonomy" id="880071"/>
    <lineage>
        <taxon>Bacteria</taxon>
        <taxon>Pseudomonadati</taxon>
        <taxon>Bacteroidota</taxon>
        <taxon>Cytophagia</taxon>
        <taxon>Cytophagales</taxon>
        <taxon>Bernardetiaceae</taxon>
        <taxon>Bernardetia</taxon>
    </lineage>
</organism>
<dbReference type="STRING" id="880071.Fleli_0768"/>
<dbReference type="EMBL" id="CP003345">
    <property type="protein sequence ID" value="AFM03228.1"/>
    <property type="molecule type" value="Genomic_DNA"/>
</dbReference>
<dbReference type="InterPro" id="IPR000361">
    <property type="entry name" value="ATAP_core_dom"/>
</dbReference>
<dbReference type="RefSeq" id="WP_014796686.1">
    <property type="nucleotide sequence ID" value="NC_018018.1"/>
</dbReference>
<dbReference type="HOGENOM" id="CLU_069054_5_1_10"/>
<accession>I4AGZ3</accession>
<dbReference type="eggNOG" id="COG0316">
    <property type="taxonomic scope" value="Bacteria"/>
</dbReference>
<dbReference type="Gene3D" id="2.60.300.12">
    <property type="entry name" value="HesB-like domain"/>
    <property type="match status" value="1"/>
</dbReference>
<sequence>MIPVTITDKAFSHIQTILETKSIPKEYGLRLIVQGGNGCSGVNFRLGFDKKKIEDESYFLENPANNNEKLEIVYQKKDMLFLIGLEIDFEERNKEQGFVFQPK</sequence>
<protein>
    <recommendedName>
        <fullName evidence="1">Core domain-containing protein</fullName>
    </recommendedName>
</protein>
<dbReference type="AlphaFoldDB" id="I4AGZ3"/>